<organism evidence="7 8">
    <name type="scientific">Cryobacterium psychrotolerans</name>
    <dbReference type="NCBI Taxonomy" id="386301"/>
    <lineage>
        <taxon>Bacteria</taxon>
        <taxon>Bacillati</taxon>
        <taxon>Actinomycetota</taxon>
        <taxon>Actinomycetes</taxon>
        <taxon>Micrococcales</taxon>
        <taxon>Microbacteriaceae</taxon>
        <taxon>Cryobacterium</taxon>
    </lineage>
</organism>
<feature type="transmembrane region" description="Helical" evidence="5">
    <location>
        <begin position="116"/>
        <end position="148"/>
    </location>
</feature>
<feature type="region of interest" description="Disordered" evidence="6">
    <location>
        <begin position="275"/>
        <end position="303"/>
    </location>
</feature>
<feature type="transmembrane region" description="Helical" evidence="5">
    <location>
        <begin position="355"/>
        <end position="381"/>
    </location>
</feature>
<dbReference type="InterPro" id="IPR047817">
    <property type="entry name" value="ABC2_TM_bact-type"/>
</dbReference>
<sequence length="553" mass="57461">MTGRPAATAQAIQAGRPAATRLALDQIGYAVRALWRTRMVLIFTFAMPIVWLVVIGIVAGNETVDAVSGVRVMQFATPVAVAMGTFFATFPTLATSLSEAREGGVLKRLRGTPLPAWAYLVGQIGAALIFALASLAVTLTVAVVAYGVEVRAETAPALLVTLLVGLASFSALGLAVATVSATAAMAQAIAIGASIVLAFISGMFVIGGELPDWLSRVASAFPLKPYTDALKAQFDPFEDGFGWDLGALAIIAGWGVAGTLVAAWAFRRQPGAVRTREPGAARTVPTGRGNAGDSSPPRTVRRPSASRLVFDQARAANRATWRDPGSLLFVVIPVGLYALLLTMQGNVVLPGGMPFATFFAASMITWGAGTAVFMNLPEAVARARDRGGLKRLRGTPLSASQYLVGVTAAGLALTFLIAVLVAATGYVFFGLRIPAAGLALGALVILIGTLTLAACGFLLAALVPNARAVGAVGLMFLFVLSFASDVFIGGGGPDWLGTFGSLFPLKHLQNALADAWDPGGPVLDWVHYAVLLAWAAGAAALAVRFFRWEPRRG</sequence>
<protein>
    <recommendedName>
        <fullName evidence="5">Transport permease protein</fullName>
    </recommendedName>
</protein>
<feature type="transmembrane region" description="Helical" evidence="5">
    <location>
        <begin position="327"/>
        <end position="349"/>
    </location>
</feature>
<gene>
    <name evidence="7" type="ORF">SAMN05216282_10249</name>
</gene>
<dbReference type="PANTHER" id="PTHR43229">
    <property type="entry name" value="NODULATION PROTEIN J"/>
    <property type="match status" value="1"/>
</dbReference>
<dbReference type="PANTHER" id="PTHR43229:SF2">
    <property type="entry name" value="NODULATION PROTEIN J"/>
    <property type="match status" value="1"/>
</dbReference>
<feature type="transmembrane region" description="Helical" evidence="5">
    <location>
        <begin position="154"/>
        <end position="176"/>
    </location>
</feature>
<name>A0A1G8Y7G1_9MICO</name>
<feature type="transmembrane region" description="Helical" evidence="5">
    <location>
        <begin position="468"/>
        <end position="488"/>
    </location>
</feature>
<proteinExistence type="inferred from homology"/>
<comment type="subcellular location">
    <subcellularLocation>
        <location evidence="5">Cell membrane</location>
        <topology evidence="5">Multi-pass membrane protein</topology>
    </subcellularLocation>
    <subcellularLocation>
        <location evidence="1">Membrane</location>
        <topology evidence="1">Multi-pass membrane protein</topology>
    </subcellularLocation>
</comment>
<dbReference type="InterPro" id="IPR013525">
    <property type="entry name" value="ABC2_TM"/>
</dbReference>
<feature type="transmembrane region" description="Helical" evidence="5">
    <location>
        <begin position="525"/>
        <end position="546"/>
    </location>
</feature>
<feature type="transmembrane region" description="Helical" evidence="5">
    <location>
        <begin position="435"/>
        <end position="461"/>
    </location>
</feature>
<evidence type="ECO:0000256" key="2">
    <source>
        <dbReference type="ARBA" id="ARBA00022692"/>
    </source>
</evidence>
<comment type="similarity">
    <text evidence="5">Belongs to the ABC-2 integral membrane protein family.</text>
</comment>
<evidence type="ECO:0000256" key="4">
    <source>
        <dbReference type="ARBA" id="ARBA00023136"/>
    </source>
</evidence>
<feature type="transmembrane region" description="Helical" evidence="5">
    <location>
        <begin position="245"/>
        <end position="266"/>
    </location>
</feature>
<dbReference type="GO" id="GO:0005886">
    <property type="term" value="C:plasma membrane"/>
    <property type="evidence" value="ECO:0007669"/>
    <property type="project" value="UniProtKB-SubCell"/>
</dbReference>
<evidence type="ECO:0000313" key="8">
    <source>
        <dbReference type="Proteomes" id="UP000198701"/>
    </source>
</evidence>
<dbReference type="RefSeq" id="WP_092321395.1">
    <property type="nucleotide sequence ID" value="NZ_FNFU01000002.1"/>
</dbReference>
<dbReference type="PROSITE" id="PS51012">
    <property type="entry name" value="ABC_TM2"/>
    <property type="match status" value="1"/>
</dbReference>
<evidence type="ECO:0000256" key="3">
    <source>
        <dbReference type="ARBA" id="ARBA00022989"/>
    </source>
</evidence>
<keyword evidence="5" id="KW-0813">Transport</keyword>
<evidence type="ECO:0000256" key="5">
    <source>
        <dbReference type="RuleBase" id="RU361157"/>
    </source>
</evidence>
<keyword evidence="4 5" id="KW-0472">Membrane</keyword>
<dbReference type="EMBL" id="FNFU01000002">
    <property type="protein sequence ID" value="SDJ98799.1"/>
    <property type="molecule type" value="Genomic_DNA"/>
</dbReference>
<dbReference type="STRING" id="386301.SAMN05216282_10249"/>
<reference evidence="7 8" key="1">
    <citation type="submission" date="2016-10" db="EMBL/GenBank/DDBJ databases">
        <authorList>
            <person name="de Groot N.N."/>
        </authorList>
    </citation>
    <scope>NUCLEOTIDE SEQUENCE [LARGE SCALE GENOMIC DNA]</scope>
    <source>
        <strain evidence="7 8">CGMCC 1.5382</strain>
    </source>
</reference>
<dbReference type="OrthoDB" id="9786643at2"/>
<feature type="transmembrane region" description="Helical" evidence="5">
    <location>
        <begin position="72"/>
        <end position="95"/>
    </location>
</feature>
<accession>A0A1G8Y7G1</accession>
<evidence type="ECO:0000256" key="1">
    <source>
        <dbReference type="ARBA" id="ARBA00004141"/>
    </source>
</evidence>
<keyword evidence="5" id="KW-1003">Cell membrane</keyword>
<feature type="transmembrane region" description="Helical" evidence="5">
    <location>
        <begin position="40"/>
        <end position="60"/>
    </location>
</feature>
<keyword evidence="2 5" id="KW-0812">Transmembrane</keyword>
<dbReference type="Pfam" id="PF01061">
    <property type="entry name" value="ABC2_membrane"/>
    <property type="match status" value="2"/>
</dbReference>
<dbReference type="Proteomes" id="UP000198701">
    <property type="component" value="Unassembled WGS sequence"/>
</dbReference>
<evidence type="ECO:0000256" key="6">
    <source>
        <dbReference type="SAM" id="MobiDB-lite"/>
    </source>
</evidence>
<dbReference type="GO" id="GO:0140359">
    <property type="term" value="F:ABC-type transporter activity"/>
    <property type="evidence" value="ECO:0007669"/>
    <property type="project" value="InterPro"/>
</dbReference>
<dbReference type="InterPro" id="IPR051784">
    <property type="entry name" value="Nod_factor_ABC_transporter"/>
</dbReference>
<dbReference type="AlphaFoldDB" id="A0A1G8Y7G1"/>
<feature type="transmembrane region" description="Helical" evidence="5">
    <location>
        <begin position="188"/>
        <end position="206"/>
    </location>
</feature>
<keyword evidence="3 5" id="KW-1133">Transmembrane helix</keyword>
<keyword evidence="8" id="KW-1185">Reference proteome</keyword>
<evidence type="ECO:0000313" key="7">
    <source>
        <dbReference type="EMBL" id="SDJ98799.1"/>
    </source>
</evidence>
<comment type="caution">
    <text evidence="5">Lacks conserved residue(s) required for the propagation of feature annotation.</text>
</comment>
<feature type="transmembrane region" description="Helical" evidence="5">
    <location>
        <begin position="402"/>
        <end position="429"/>
    </location>
</feature>